<dbReference type="Proteomes" id="UP000717835">
    <property type="component" value="Unassembled WGS sequence"/>
</dbReference>
<evidence type="ECO:0000256" key="1">
    <source>
        <dbReference type="SAM" id="Phobius"/>
    </source>
</evidence>
<name>A0A921HYR8_9BACT</name>
<evidence type="ECO:0000313" key="2">
    <source>
        <dbReference type="EMBL" id="HJF92834.1"/>
    </source>
</evidence>
<keyword evidence="1" id="KW-1133">Transmembrane helix</keyword>
<feature type="transmembrane region" description="Helical" evidence="1">
    <location>
        <begin position="346"/>
        <end position="368"/>
    </location>
</feature>
<dbReference type="Pfam" id="PF12412">
    <property type="entry name" value="DUF3667"/>
    <property type="match status" value="1"/>
</dbReference>
<reference evidence="2" key="2">
    <citation type="submission" date="2021-09" db="EMBL/GenBank/DDBJ databases">
        <authorList>
            <person name="Gilroy R."/>
        </authorList>
    </citation>
    <scope>NUCLEOTIDE SEQUENCE</scope>
    <source>
        <strain evidence="2">CHK55-1828</strain>
    </source>
</reference>
<dbReference type="EMBL" id="DYVX01000085">
    <property type="protein sequence ID" value="HJF92834.1"/>
    <property type="molecule type" value="Genomic_DNA"/>
</dbReference>
<feature type="transmembrane region" description="Helical" evidence="1">
    <location>
        <begin position="113"/>
        <end position="132"/>
    </location>
</feature>
<dbReference type="RefSeq" id="WP_276828689.1">
    <property type="nucleotide sequence ID" value="NZ_CALUIP010000037.1"/>
</dbReference>
<feature type="transmembrane region" description="Helical" evidence="1">
    <location>
        <begin position="317"/>
        <end position="334"/>
    </location>
</feature>
<dbReference type="InterPro" id="IPR022134">
    <property type="entry name" value="DUF3667"/>
</dbReference>
<protein>
    <submittedName>
        <fullName evidence="2">DUF3667 domain-containing protein</fullName>
    </submittedName>
</protein>
<comment type="caution">
    <text evidence="2">The sequence shown here is derived from an EMBL/GenBank/DDBJ whole genome shotgun (WGS) entry which is preliminary data.</text>
</comment>
<keyword evidence="1" id="KW-0812">Transmembrane</keyword>
<reference evidence="2" key="1">
    <citation type="journal article" date="2021" name="PeerJ">
        <title>Extensive microbial diversity within the chicken gut microbiome revealed by metagenomics and culture.</title>
        <authorList>
            <person name="Gilroy R."/>
            <person name="Ravi A."/>
            <person name="Getino M."/>
            <person name="Pursley I."/>
            <person name="Horton D.L."/>
            <person name="Alikhan N.F."/>
            <person name="Baker D."/>
            <person name="Gharbi K."/>
            <person name="Hall N."/>
            <person name="Watson M."/>
            <person name="Adriaenssens E.M."/>
            <person name="Foster-Nyarko E."/>
            <person name="Jarju S."/>
            <person name="Secka A."/>
            <person name="Antonio M."/>
            <person name="Oren A."/>
            <person name="Chaudhuri R.R."/>
            <person name="La Ragione R."/>
            <person name="Hildebrand F."/>
            <person name="Pallen M.J."/>
        </authorList>
    </citation>
    <scope>NUCLEOTIDE SEQUENCE</scope>
    <source>
        <strain evidence="2">CHK55-1828</strain>
    </source>
</reference>
<proteinExistence type="predicted"/>
<keyword evidence="1" id="KW-0472">Membrane</keyword>
<feature type="transmembrane region" description="Helical" evidence="1">
    <location>
        <begin position="388"/>
        <end position="412"/>
    </location>
</feature>
<gene>
    <name evidence="2" type="ORF">K8W02_10710</name>
</gene>
<feature type="transmembrane region" description="Helical" evidence="1">
    <location>
        <begin position="424"/>
        <end position="447"/>
    </location>
</feature>
<evidence type="ECO:0000313" key="3">
    <source>
        <dbReference type="Proteomes" id="UP000717835"/>
    </source>
</evidence>
<accession>A0A921HYR8</accession>
<dbReference type="AlphaFoldDB" id="A0A921HYR8"/>
<sequence length="453" mass="53325">MLRHWKEHWKARSRRVRRKIELLRLKRIRQKKTPKYSCCKNCGTPLEGMYCYRCGQYALDVEQPFWKYVRQYFENVYQFDTKIWRTLWYLFTRPGFLTTEFNAGKINSYVHPFRLYMCISVVFFAVFFMLVGERAGDFNALNDGRLRRSVVEQLGTPAAEADTTVYLYQVPRLVKTLKLRFAVTEADSLVRYQPIDNPYGLSRTTLPRLLVDSCFRLTDIAPQDWDYIRKSRVLKNLNIENWIDGRDYGPDNVVAIRAFRVDSTRTQTADGTDSLVLRPQQVYLWTDNAEKDAETDELEKQQFINNFVGDLSKWTPFYMMFLLPLFAALLKLFYRRKQMHYMWHFVHAIHLNTVFLILLCIPLVPLFAYGIDDMLAARQTLNSMQQNFLHITTIGFPVAMFGYLLVSFRTVYKQNWVTTTLKAVLFYVVFTVIATLLAAVLLLWLLATEAEAI</sequence>
<organism evidence="2 3">
    <name type="scientific">Mediterranea massiliensis</name>
    <dbReference type="NCBI Taxonomy" id="1841865"/>
    <lineage>
        <taxon>Bacteria</taxon>
        <taxon>Pseudomonadati</taxon>
        <taxon>Bacteroidota</taxon>
        <taxon>Bacteroidia</taxon>
        <taxon>Bacteroidales</taxon>
        <taxon>Bacteroidaceae</taxon>
        <taxon>Mediterranea</taxon>
    </lineage>
</organism>